<protein>
    <recommendedName>
        <fullName evidence="2">PX domain-containing protein</fullName>
    </recommendedName>
</protein>
<organism evidence="3 4">
    <name type="scientific">Circinella minor</name>
    <dbReference type="NCBI Taxonomy" id="1195481"/>
    <lineage>
        <taxon>Eukaryota</taxon>
        <taxon>Fungi</taxon>
        <taxon>Fungi incertae sedis</taxon>
        <taxon>Mucoromycota</taxon>
        <taxon>Mucoromycotina</taxon>
        <taxon>Mucoromycetes</taxon>
        <taxon>Mucorales</taxon>
        <taxon>Lichtheimiaceae</taxon>
        <taxon>Circinella</taxon>
    </lineage>
</organism>
<evidence type="ECO:0000313" key="4">
    <source>
        <dbReference type="Proteomes" id="UP000646827"/>
    </source>
</evidence>
<gene>
    <name evidence="3" type="ORF">INT45_007819</name>
</gene>
<feature type="compositionally biased region" description="Basic and acidic residues" evidence="1">
    <location>
        <begin position="55"/>
        <end position="69"/>
    </location>
</feature>
<dbReference type="InterPro" id="IPR036871">
    <property type="entry name" value="PX_dom_sf"/>
</dbReference>
<dbReference type="GO" id="GO:0045053">
    <property type="term" value="P:protein retention in Golgi apparatus"/>
    <property type="evidence" value="ECO:0007669"/>
    <property type="project" value="TreeGrafter"/>
</dbReference>
<name>A0A8H7V9T6_9FUNG</name>
<feature type="domain" description="PX" evidence="2">
    <location>
        <begin position="144"/>
        <end position="221"/>
    </location>
</feature>
<dbReference type="Pfam" id="PF00787">
    <property type="entry name" value="PX"/>
    <property type="match status" value="1"/>
</dbReference>
<sequence length="221" mass="24970">MDNSTGLQYDDALMGNPFADVVSPSRETEGETSIQKKEPEQEEEEEEEEATTNITHDEEYQKDRKEQKDTIPITTSTYSSSPTSSIHHNEDLNQDKNNIVENMASLNVENQVPITIPDVPSTMDNGSEYSQSESLEIPKSGSRPYFHVTVQDPQKVGDAINAHIVYKVKTKTNSPVFRTPEFVVARRYRDFLWLYNQLTLGNPGVIVPPVPEKHALGKKEF</sequence>
<accession>A0A8H7V9T6</accession>
<dbReference type="GO" id="GO:0005768">
    <property type="term" value="C:endosome"/>
    <property type="evidence" value="ECO:0007669"/>
    <property type="project" value="TreeGrafter"/>
</dbReference>
<dbReference type="GO" id="GO:0035091">
    <property type="term" value="F:phosphatidylinositol binding"/>
    <property type="evidence" value="ECO:0007669"/>
    <property type="project" value="InterPro"/>
</dbReference>
<feature type="region of interest" description="Disordered" evidence="1">
    <location>
        <begin position="1"/>
        <end position="92"/>
    </location>
</feature>
<dbReference type="PANTHER" id="PTHR10555:SF170">
    <property type="entry name" value="FI18122P1"/>
    <property type="match status" value="1"/>
</dbReference>
<dbReference type="GO" id="GO:0042147">
    <property type="term" value="P:retrograde transport, endosome to Golgi"/>
    <property type="evidence" value="ECO:0007669"/>
    <property type="project" value="TreeGrafter"/>
</dbReference>
<keyword evidence="4" id="KW-1185">Reference proteome</keyword>
<dbReference type="PROSITE" id="PS50195">
    <property type="entry name" value="PX"/>
    <property type="match status" value="1"/>
</dbReference>
<dbReference type="PANTHER" id="PTHR10555">
    <property type="entry name" value="SORTING NEXIN"/>
    <property type="match status" value="1"/>
</dbReference>
<dbReference type="InterPro" id="IPR001683">
    <property type="entry name" value="PX_dom"/>
</dbReference>
<feature type="compositionally biased region" description="Low complexity" evidence="1">
    <location>
        <begin position="70"/>
        <end position="86"/>
    </location>
</feature>
<dbReference type="GO" id="GO:0005829">
    <property type="term" value="C:cytosol"/>
    <property type="evidence" value="ECO:0007669"/>
    <property type="project" value="GOC"/>
</dbReference>
<dbReference type="Gene3D" id="3.30.1520.10">
    <property type="entry name" value="Phox-like domain"/>
    <property type="match status" value="1"/>
</dbReference>
<evidence type="ECO:0000259" key="2">
    <source>
        <dbReference type="PROSITE" id="PS50195"/>
    </source>
</evidence>
<dbReference type="AlphaFoldDB" id="A0A8H7V9T6"/>
<reference evidence="3 4" key="1">
    <citation type="submission" date="2020-12" db="EMBL/GenBank/DDBJ databases">
        <title>Metabolic potential, ecology and presence of endohyphal bacteria is reflected in genomic diversity of Mucoromycotina.</title>
        <authorList>
            <person name="Muszewska A."/>
            <person name="Okrasinska A."/>
            <person name="Steczkiewicz K."/>
            <person name="Drgas O."/>
            <person name="Orlowska M."/>
            <person name="Perlinska-Lenart U."/>
            <person name="Aleksandrzak-Piekarczyk T."/>
            <person name="Szatraj K."/>
            <person name="Zielenkiewicz U."/>
            <person name="Pilsyk S."/>
            <person name="Malc E."/>
            <person name="Mieczkowski P."/>
            <person name="Kruszewska J.S."/>
            <person name="Biernat P."/>
            <person name="Pawlowska J."/>
        </authorList>
    </citation>
    <scope>NUCLEOTIDE SEQUENCE [LARGE SCALE GENOMIC DNA]</scope>
    <source>
        <strain evidence="3 4">CBS 142.35</strain>
    </source>
</reference>
<dbReference type="Proteomes" id="UP000646827">
    <property type="component" value="Unassembled WGS sequence"/>
</dbReference>
<feature type="compositionally biased region" description="Acidic residues" evidence="1">
    <location>
        <begin position="40"/>
        <end position="50"/>
    </location>
</feature>
<dbReference type="EMBL" id="JAEPRB010000744">
    <property type="protein sequence ID" value="KAG2212525.1"/>
    <property type="molecule type" value="Genomic_DNA"/>
</dbReference>
<proteinExistence type="predicted"/>
<comment type="caution">
    <text evidence="3">The sequence shown here is derived from an EMBL/GenBank/DDBJ whole genome shotgun (WGS) entry which is preliminary data.</text>
</comment>
<dbReference type="OrthoDB" id="271164at2759"/>
<evidence type="ECO:0000313" key="3">
    <source>
        <dbReference type="EMBL" id="KAG2212525.1"/>
    </source>
</evidence>
<evidence type="ECO:0000256" key="1">
    <source>
        <dbReference type="SAM" id="MobiDB-lite"/>
    </source>
</evidence>
<feature type="compositionally biased region" description="Basic and acidic residues" evidence="1">
    <location>
        <begin position="26"/>
        <end position="39"/>
    </location>
</feature>
<dbReference type="SUPFAM" id="SSF64268">
    <property type="entry name" value="PX domain"/>
    <property type="match status" value="1"/>
</dbReference>